<name>A0ABD3L767_EUCGL</name>
<proteinExistence type="inferred from homology"/>
<evidence type="ECO:0000256" key="3">
    <source>
        <dbReference type="ARBA" id="ARBA00022712"/>
    </source>
</evidence>
<comment type="similarity">
    <text evidence="1">Belongs to the IPP transferase family.</text>
</comment>
<dbReference type="GO" id="GO:0016740">
    <property type="term" value="F:transferase activity"/>
    <property type="evidence" value="ECO:0007669"/>
    <property type="project" value="UniProtKB-KW"/>
</dbReference>
<dbReference type="PANTHER" id="PTHR11088:SF86">
    <property type="entry name" value="ADENYLATE ISOPENTENYLTRANSFERASE 4-RELATED"/>
    <property type="match status" value="1"/>
</dbReference>
<accession>A0ABD3L767</accession>
<dbReference type="InterPro" id="IPR039657">
    <property type="entry name" value="Dimethylallyltransferase"/>
</dbReference>
<keyword evidence="5" id="KW-0067">ATP-binding</keyword>
<keyword evidence="3" id="KW-0203">Cytokinin biosynthesis</keyword>
<dbReference type="Proteomes" id="UP001634007">
    <property type="component" value="Unassembled WGS sequence"/>
</dbReference>
<dbReference type="SUPFAM" id="SSF52540">
    <property type="entry name" value="P-loop containing nucleoside triphosphate hydrolases"/>
    <property type="match status" value="1"/>
</dbReference>
<evidence type="ECO:0000313" key="6">
    <source>
        <dbReference type="EMBL" id="KAL3746444.1"/>
    </source>
</evidence>
<evidence type="ECO:0008006" key="8">
    <source>
        <dbReference type="Google" id="ProtNLM"/>
    </source>
</evidence>
<keyword evidence="7" id="KW-1185">Reference proteome</keyword>
<reference evidence="6 7" key="1">
    <citation type="submission" date="2024-11" db="EMBL/GenBank/DDBJ databases">
        <title>Chromosome-level genome assembly of Eucalyptus globulus Labill. provides insights into its genome evolution.</title>
        <authorList>
            <person name="Li X."/>
        </authorList>
    </citation>
    <scope>NUCLEOTIDE SEQUENCE [LARGE SCALE GENOMIC DNA]</scope>
    <source>
        <strain evidence="6">CL2024</strain>
        <tissue evidence="6">Fresh tender leaves</tissue>
    </source>
</reference>
<evidence type="ECO:0000256" key="5">
    <source>
        <dbReference type="ARBA" id="ARBA00022840"/>
    </source>
</evidence>
<keyword evidence="4" id="KW-0547">Nucleotide-binding</keyword>
<organism evidence="6 7">
    <name type="scientific">Eucalyptus globulus</name>
    <name type="common">Tasmanian blue gum</name>
    <dbReference type="NCBI Taxonomy" id="34317"/>
    <lineage>
        <taxon>Eukaryota</taxon>
        <taxon>Viridiplantae</taxon>
        <taxon>Streptophyta</taxon>
        <taxon>Embryophyta</taxon>
        <taxon>Tracheophyta</taxon>
        <taxon>Spermatophyta</taxon>
        <taxon>Magnoliopsida</taxon>
        <taxon>eudicotyledons</taxon>
        <taxon>Gunneridae</taxon>
        <taxon>Pentapetalae</taxon>
        <taxon>rosids</taxon>
        <taxon>malvids</taxon>
        <taxon>Myrtales</taxon>
        <taxon>Myrtaceae</taxon>
        <taxon>Myrtoideae</taxon>
        <taxon>Eucalypteae</taxon>
        <taxon>Eucalyptus</taxon>
    </lineage>
</organism>
<keyword evidence="2" id="KW-0808">Transferase</keyword>
<dbReference type="AlphaFoldDB" id="A0ABD3L767"/>
<sequence>MVSSSSLAGHGHPKVVVIMGATGCGKSRLSIDLASHFRSAEVINSDKMQVYRGLDITTNKIPWADRRGVRHHLLGSLDPDDGEITPLQFRSLGEDAISDIASRGNLIILVGGSNSFIHALLADRFDPEAEASPELRYDCCVLWVHVSPTILKKGVPERVDGMLRMGAFDELAEYYHLRRTDPGARVGLRKAIGVLEFDRYFEKYPPTRVVGPGEAWGREDARERQSDPVRERAYQEALLEIMKNADHLIKGQVEKIRELRKSGWVLHSLDATQAVRLAMAPEEEGGGGGRSREVWEKDVVGRSVGFVNQFLREH</sequence>
<dbReference type="GO" id="GO:0009691">
    <property type="term" value="P:cytokinin biosynthetic process"/>
    <property type="evidence" value="ECO:0007669"/>
    <property type="project" value="UniProtKB-KW"/>
</dbReference>
<protein>
    <recommendedName>
        <fullName evidence="8">Adenylate isopentenyltransferase</fullName>
    </recommendedName>
</protein>
<dbReference type="InterPro" id="IPR027417">
    <property type="entry name" value="P-loop_NTPase"/>
</dbReference>
<evidence type="ECO:0000256" key="1">
    <source>
        <dbReference type="ARBA" id="ARBA00005842"/>
    </source>
</evidence>
<dbReference type="Gene3D" id="3.40.50.300">
    <property type="entry name" value="P-loop containing nucleotide triphosphate hydrolases"/>
    <property type="match status" value="1"/>
</dbReference>
<dbReference type="EMBL" id="JBJKBG010000003">
    <property type="protein sequence ID" value="KAL3746444.1"/>
    <property type="molecule type" value="Genomic_DNA"/>
</dbReference>
<comment type="caution">
    <text evidence="6">The sequence shown here is derived from an EMBL/GenBank/DDBJ whole genome shotgun (WGS) entry which is preliminary data.</text>
</comment>
<gene>
    <name evidence="6" type="ORF">ACJRO7_015407</name>
</gene>
<dbReference type="Gene3D" id="1.10.287.890">
    <property type="entry name" value="Crystal structure of tRNA isopentenylpyrophosphate transferase (bh2366) domain"/>
    <property type="match status" value="1"/>
</dbReference>
<dbReference type="GO" id="GO:0005524">
    <property type="term" value="F:ATP binding"/>
    <property type="evidence" value="ECO:0007669"/>
    <property type="project" value="UniProtKB-KW"/>
</dbReference>
<dbReference type="PANTHER" id="PTHR11088">
    <property type="entry name" value="TRNA DIMETHYLALLYLTRANSFERASE"/>
    <property type="match status" value="1"/>
</dbReference>
<evidence type="ECO:0000256" key="2">
    <source>
        <dbReference type="ARBA" id="ARBA00022679"/>
    </source>
</evidence>
<evidence type="ECO:0000256" key="4">
    <source>
        <dbReference type="ARBA" id="ARBA00022741"/>
    </source>
</evidence>
<evidence type="ECO:0000313" key="7">
    <source>
        <dbReference type="Proteomes" id="UP001634007"/>
    </source>
</evidence>
<dbReference type="Pfam" id="PF01715">
    <property type="entry name" value="IPPT"/>
    <property type="match status" value="1"/>
</dbReference>